<evidence type="ECO:0000313" key="2">
    <source>
        <dbReference type="EMBL" id="MWV44935.1"/>
    </source>
</evidence>
<dbReference type="AlphaFoldDB" id="A0A7X3IJN6"/>
<evidence type="ECO:0000256" key="1">
    <source>
        <dbReference type="SAM" id="Phobius"/>
    </source>
</evidence>
<accession>A0A7X3IJN6</accession>
<feature type="transmembrane region" description="Helical" evidence="1">
    <location>
        <begin position="36"/>
        <end position="56"/>
    </location>
</feature>
<name>A0A7X3IJN6_9BACL</name>
<organism evidence="2 3">
    <name type="scientific">Paenibacillus dendrobii</name>
    <dbReference type="NCBI Taxonomy" id="2691084"/>
    <lineage>
        <taxon>Bacteria</taxon>
        <taxon>Bacillati</taxon>
        <taxon>Bacillota</taxon>
        <taxon>Bacilli</taxon>
        <taxon>Bacillales</taxon>
        <taxon>Paenibacillaceae</taxon>
        <taxon>Paenibacillus</taxon>
    </lineage>
</organism>
<sequence length="61" mass="6970">MEKLSKCRLVLFGIACFVFGVLDTQCVFQEGWHNSFPFLLFTLTFLVLTHTVCQVIEDKVG</sequence>
<dbReference type="Proteomes" id="UP000460318">
    <property type="component" value="Unassembled WGS sequence"/>
</dbReference>
<evidence type="ECO:0000313" key="3">
    <source>
        <dbReference type="Proteomes" id="UP000460318"/>
    </source>
</evidence>
<comment type="caution">
    <text evidence="2">The sequence shown here is derived from an EMBL/GenBank/DDBJ whole genome shotgun (WGS) entry which is preliminary data.</text>
</comment>
<reference evidence="2 3" key="1">
    <citation type="submission" date="2019-12" db="EMBL/GenBank/DDBJ databases">
        <title>Paenibacillus sp. nov., an endophytic bacterium isolated from the stem of Dendrobium.</title>
        <authorList>
            <person name="Zhao R."/>
        </authorList>
    </citation>
    <scope>NUCLEOTIDE SEQUENCE [LARGE SCALE GENOMIC DNA]</scope>
    <source>
        <strain evidence="2 3">HJL G12</strain>
    </source>
</reference>
<gene>
    <name evidence="2" type="ORF">GRF59_15035</name>
</gene>
<keyword evidence="3" id="KW-1185">Reference proteome</keyword>
<keyword evidence="1" id="KW-0812">Transmembrane</keyword>
<dbReference type="EMBL" id="WUBI01000002">
    <property type="protein sequence ID" value="MWV44935.1"/>
    <property type="molecule type" value="Genomic_DNA"/>
</dbReference>
<protein>
    <submittedName>
        <fullName evidence="2">Uncharacterized protein</fullName>
    </submittedName>
</protein>
<dbReference type="RefSeq" id="WP_160498541.1">
    <property type="nucleotide sequence ID" value="NZ_WUBI01000002.1"/>
</dbReference>
<proteinExistence type="predicted"/>
<keyword evidence="1" id="KW-0472">Membrane</keyword>
<keyword evidence="1" id="KW-1133">Transmembrane helix</keyword>